<keyword evidence="3 15" id="KW-0547">Nucleotide-binding</keyword>
<evidence type="ECO:0000256" key="14">
    <source>
        <dbReference type="ARBA" id="ARBA00048988"/>
    </source>
</evidence>
<dbReference type="GO" id="GO:0003677">
    <property type="term" value="F:DNA binding"/>
    <property type="evidence" value="ECO:0007669"/>
    <property type="project" value="UniProtKB-KW"/>
</dbReference>
<dbReference type="EC" id="5.6.2.4" evidence="13 15"/>
<dbReference type="OrthoDB" id="9804325at2"/>
<dbReference type="SUPFAM" id="SSF50249">
    <property type="entry name" value="Nucleic acid-binding proteins"/>
    <property type="match status" value="1"/>
</dbReference>
<dbReference type="Gene3D" id="3.40.50.300">
    <property type="entry name" value="P-loop containing nucleotide triphosphate hydrolases"/>
    <property type="match status" value="2"/>
</dbReference>
<dbReference type="PROSITE" id="PS51194">
    <property type="entry name" value="HELICASE_CTER"/>
    <property type="match status" value="1"/>
</dbReference>
<keyword evidence="8" id="KW-0238">DNA-binding</keyword>
<dbReference type="NCBIfam" id="NF008163">
    <property type="entry name" value="PRK10917.1-1"/>
    <property type="match status" value="1"/>
</dbReference>
<dbReference type="InterPro" id="IPR004609">
    <property type="entry name" value="ATP-dep_DNA_helicase_RecG"/>
</dbReference>
<keyword evidence="7 15" id="KW-0067">ATP-binding</keyword>
<evidence type="ECO:0000256" key="2">
    <source>
        <dbReference type="ARBA" id="ARBA00017846"/>
    </source>
</evidence>
<keyword evidence="4 15" id="KW-0227">DNA damage</keyword>
<dbReference type="Pfam" id="PF17191">
    <property type="entry name" value="RecG_wedge"/>
    <property type="match status" value="1"/>
</dbReference>
<dbReference type="GO" id="GO:0043138">
    <property type="term" value="F:3'-5' DNA helicase activity"/>
    <property type="evidence" value="ECO:0007669"/>
    <property type="project" value="UniProtKB-EC"/>
</dbReference>
<dbReference type="GO" id="GO:0006310">
    <property type="term" value="P:DNA recombination"/>
    <property type="evidence" value="ECO:0007669"/>
    <property type="project" value="UniProtKB-UniRule"/>
</dbReference>
<keyword evidence="5 15" id="KW-0378">Hydrolase</keyword>
<dbReference type="NCBIfam" id="TIGR00643">
    <property type="entry name" value="recG"/>
    <property type="match status" value="1"/>
</dbReference>
<organism evidence="18 19">
    <name type="scientific">Candidatus Palibaumannia cicadellinicola</name>
    <dbReference type="NCBI Taxonomy" id="186490"/>
    <lineage>
        <taxon>Bacteria</taxon>
        <taxon>Pseudomonadati</taxon>
        <taxon>Pseudomonadota</taxon>
        <taxon>Gammaproteobacteria</taxon>
        <taxon>Candidatus Palibaumannia</taxon>
    </lineage>
</organism>
<dbReference type="GO" id="GO:0006281">
    <property type="term" value="P:DNA repair"/>
    <property type="evidence" value="ECO:0007669"/>
    <property type="project" value="UniProtKB-UniRule"/>
</dbReference>
<sequence>MTGYCKLRTIPINKLSGVGPKLIAKLAKLGLDNLQDVLLHLPISYEDRTKLYPIINAPNGMLVTIQGKILDNKIYITLSNKHILSCRLQDNSGVITLLFFNFNISIKKSLSPGKLVIAYGEINRSKIGVNMINPKYYIQDDKCRIILNQSLTPIYLTTAGLGQDKLRYITEKALNVLATTQVAELLPPKLSSELISLSDALHKLHRPPTNISITELESFRHTAQKRLILEELIAYDLSILAARKVVQESIALPLSNHTYLINRFISSLPFSLTAAQKRVIADIYQDLESNIPMMRLVQGDVGSGKTLVAALAALRAISNNSQVAMMTPTELLAEQHLHNFSNWFTPLGIHVSWLTGKQQLKIRNSQLEAIASGNVAMIIGTHAIFQKQVKFAKLALVIIDEQQRFGVNQRLNLWKKGIKNGIKPHQLIMTATPIPRTLAMTANVNINTSVLNELPPGRTPVTTIVVANNRRVEIIKRLKQACLQDKRQVYWVCTIINKSEFNDLHSVKDTLDELRIALPELNIGLVHGRMEANEKKYYLNLFQSGKIQLLVSTTVIEVGIDVPNASMIIIDNPERLGLAQLHQLRGRVGRGAVNSHCVMIYKPPLSEKSKLKLKALRDSSDGFTIAKHDLKIRGYGQFFGTRQTGKNQFRFAELPRDKEIISEVQPIVHDIHTNFPNIAQALIQRWMPQNNNFTYHYTYA</sequence>
<evidence type="ECO:0000256" key="9">
    <source>
        <dbReference type="ARBA" id="ARBA00023172"/>
    </source>
</evidence>
<dbReference type="InterPro" id="IPR011545">
    <property type="entry name" value="DEAD/DEAH_box_helicase_dom"/>
</dbReference>
<keyword evidence="6 15" id="KW-0347">Helicase</keyword>
<comment type="catalytic activity">
    <reaction evidence="12 15">
        <text>Couples ATP hydrolysis with the unwinding of duplex DNA by translocating in the 3'-5' direction.</text>
        <dbReference type="EC" id="5.6.2.4"/>
    </reaction>
</comment>
<keyword evidence="19" id="KW-1185">Reference proteome</keyword>
<dbReference type="InterPro" id="IPR047112">
    <property type="entry name" value="RecG/Mfd"/>
</dbReference>
<evidence type="ECO:0000256" key="4">
    <source>
        <dbReference type="ARBA" id="ARBA00022763"/>
    </source>
</evidence>
<comment type="catalytic activity">
    <reaction evidence="14 15">
        <text>ATP + H2O = ADP + phosphate + H(+)</text>
        <dbReference type="Rhea" id="RHEA:13065"/>
        <dbReference type="ChEBI" id="CHEBI:15377"/>
        <dbReference type="ChEBI" id="CHEBI:15378"/>
        <dbReference type="ChEBI" id="CHEBI:30616"/>
        <dbReference type="ChEBI" id="CHEBI:43474"/>
        <dbReference type="ChEBI" id="CHEBI:456216"/>
        <dbReference type="EC" id="5.6.2.4"/>
    </reaction>
</comment>
<dbReference type="Proteomes" id="UP000056466">
    <property type="component" value="Chromosome"/>
</dbReference>
<dbReference type="SMART" id="SM00487">
    <property type="entry name" value="DEXDc"/>
    <property type="match status" value="1"/>
</dbReference>
<feature type="domain" description="Helicase ATP-binding" evidence="16">
    <location>
        <begin position="286"/>
        <end position="451"/>
    </location>
</feature>
<dbReference type="InterPro" id="IPR001650">
    <property type="entry name" value="Helicase_C-like"/>
</dbReference>
<evidence type="ECO:0000256" key="12">
    <source>
        <dbReference type="ARBA" id="ARBA00034617"/>
    </source>
</evidence>
<dbReference type="PANTHER" id="PTHR47964">
    <property type="entry name" value="ATP-DEPENDENT DNA HELICASE HOMOLOG RECG, CHLOROPLASTIC"/>
    <property type="match status" value="1"/>
</dbReference>
<dbReference type="Pfam" id="PF00271">
    <property type="entry name" value="Helicase_C"/>
    <property type="match status" value="1"/>
</dbReference>
<dbReference type="EMBL" id="CP011787">
    <property type="protein sequence ID" value="AKZ65711.1"/>
    <property type="molecule type" value="Genomic_DNA"/>
</dbReference>
<evidence type="ECO:0000313" key="18">
    <source>
        <dbReference type="EMBL" id="AKZ65711.1"/>
    </source>
</evidence>
<evidence type="ECO:0000256" key="3">
    <source>
        <dbReference type="ARBA" id="ARBA00022741"/>
    </source>
</evidence>
<evidence type="ECO:0000259" key="17">
    <source>
        <dbReference type="PROSITE" id="PS51194"/>
    </source>
</evidence>
<dbReference type="GO" id="GO:0016887">
    <property type="term" value="F:ATP hydrolysis activity"/>
    <property type="evidence" value="ECO:0007669"/>
    <property type="project" value="RHEA"/>
</dbReference>
<protein>
    <recommendedName>
        <fullName evidence="2 15">ATP-dependent DNA helicase RecG</fullName>
        <ecNumber evidence="13 15">5.6.2.4</ecNumber>
    </recommendedName>
</protein>
<keyword evidence="10 15" id="KW-0234">DNA repair</keyword>
<dbReference type="PROSITE" id="PS51192">
    <property type="entry name" value="HELICASE_ATP_BIND_1"/>
    <property type="match status" value="1"/>
</dbReference>
<reference evidence="18 19" key="1">
    <citation type="submission" date="2015-06" db="EMBL/GenBank/DDBJ databases">
        <title>Lineage-specific patterns of genome deterioration in obligate symbionts.</title>
        <authorList>
            <person name="Bennett G.M."/>
            <person name="McCutcheon J.P."/>
            <person name="McDonald B.R."/>
            <person name="Moran N.A."/>
        </authorList>
    </citation>
    <scope>NUCLEOTIDE SEQUENCE [LARGE SCALE GENOMIC DNA]</scope>
    <source>
        <strain evidence="18 19">B-GSS</strain>
    </source>
</reference>
<evidence type="ECO:0000256" key="5">
    <source>
        <dbReference type="ARBA" id="ARBA00022801"/>
    </source>
</evidence>
<evidence type="ECO:0000256" key="10">
    <source>
        <dbReference type="ARBA" id="ARBA00023204"/>
    </source>
</evidence>
<evidence type="ECO:0000259" key="16">
    <source>
        <dbReference type="PROSITE" id="PS51192"/>
    </source>
</evidence>
<comment type="similarity">
    <text evidence="1 15">Belongs to the helicase family. RecG subfamily.</text>
</comment>
<dbReference type="SMART" id="SM00490">
    <property type="entry name" value="HELICc"/>
    <property type="match status" value="1"/>
</dbReference>
<gene>
    <name evidence="18" type="primary">recG</name>
    <name evidence="18" type="ORF">AB162_090</name>
</gene>
<dbReference type="AlphaFoldDB" id="A0A0K2BJW6"/>
<dbReference type="InterPro" id="IPR033454">
    <property type="entry name" value="RecG_wedge"/>
</dbReference>
<evidence type="ECO:0000256" key="8">
    <source>
        <dbReference type="ARBA" id="ARBA00023125"/>
    </source>
</evidence>
<dbReference type="KEGG" id="bcig:AB162_090"/>
<dbReference type="Gene3D" id="2.40.50.140">
    <property type="entry name" value="Nucleic acid-binding proteins"/>
    <property type="match status" value="1"/>
</dbReference>
<proteinExistence type="inferred from homology"/>
<evidence type="ECO:0000256" key="15">
    <source>
        <dbReference type="RuleBase" id="RU363016"/>
    </source>
</evidence>
<dbReference type="CDD" id="cd04488">
    <property type="entry name" value="RecG_wedge_OBF"/>
    <property type="match status" value="1"/>
</dbReference>
<feature type="domain" description="Helicase C-terminal" evidence="17">
    <location>
        <begin position="485"/>
        <end position="631"/>
    </location>
</feature>
<dbReference type="CDD" id="cd17992">
    <property type="entry name" value="DEXHc_RecG"/>
    <property type="match status" value="1"/>
</dbReference>
<dbReference type="PATRIC" id="fig|186490.8.peg.93"/>
<dbReference type="InterPro" id="IPR014001">
    <property type="entry name" value="Helicase_ATP-bd"/>
</dbReference>
<dbReference type="InterPro" id="IPR012340">
    <property type="entry name" value="NA-bd_OB-fold"/>
</dbReference>
<evidence type="ECO:0000256" key="1">
    <source>
        <dbReference type="ARBA" id="ARBA00007504"/>
    </source>
</evidence>
<evidence type="ECO:0000256" key="13">
    <source>
        <dbReference type="ARBA" id="ARBA00034808"/>
    </source>
</evidence>
<keyword evidence="9 15" id="KW-0233">DNA recombination</keyword>
<comment type="function">
    <text evidence="15">Plays a critical role in recombination and DNA repair. Helps process Holliday junction intermediates to mature products by catalyzing branch migration. Has replication fork regression activity, unwinds stalled or blocked replication forks to make a HJ that can be resolved. Has a DNA unwinding activity characteristic of a DNA helicase with 3'-5' polarity.</text>
</comment>
<dbReference type="GO" id="GO:0005524">
    <property type="term" value="F:ATP binding"/>
    <property type="evidence" value="ECO:0007669"/>
    <property type="project" value="UniProtKB-KW"/>
</dbReference>
<accession>A0A0K2BJW6</accession>
<dbReference type="InterPro" id="IPR027417">
    <property type="entry name" value="P-loop_NTPase"/>
</dbReference>
<dbReference type="SUPFAM" id="SSF52540">
    <property type="entry name" value="P-loop containing nucleoside triphosphate hydrolases"/>
    <property type="match status" value="2"/>
</dbReference>
<evidence type="ECO:0000256" key="11">
    <source>
        <dbReference type="ARBA" id="ARBA00023235"/>
    </source>
</evidence>
<dbReference type="RefSeq" id="WP_053096529.1">
    <property type="nucleotide sequence ID" value="NZ_CP011787.1"/>
</dbReference>
<evidence type="ECO:0000256" key="6">
    <source>
        <dbReference type="ARBA" id="ARBA00022806"/>
    </source>
</evidence>
<dbReference type="PANTHER" id="PTHR47964:SF1">
    <property type="entry name" value="ATP-DEPENDENT DNA HELICASE HOMOLOG RECG, CHLOROPLASTIC"/>
    <property type="match status" value="1"/>
</dbReference>
<evidence type="ECO:0000256" key="7">
    <source>
        <dbReference type="ARBA" id="ARBA00022840"/>
    </source>
</evidence>
<evidence type="ECO:0000313" key="19">
    <source>
        <dbReference type="Proteomes" id="UP000056466"/>
    </source>
</evidence>
<name>A0A0K2BJW6_9GAMM</name>
<keyword evidence="11" id="KW-0413">Isomerase</keyword>
<dbReference type="FunFam" id="3.40.50.300:FF:000391">
    <property type="entry name" value="ATP-dependent DNA helicase RecG"/>
    <property type="match status" value="1"/>
</dbReference>
<dbReference type="Pfam" id="PF00270">
    <property type="entry name" value="DEAD"/>
    <property type="match status" value="1"/>
</dbReference>